<protein>
    <submittedName>
        <fullName evidence="2">Unannotated protein</fullName>
    </submittedName>
</protein>
<dbReference type="EMBL" id="CAFBNC010000046">
    <property type="protein sequence ID" value="CAB4937448.1"/>
    <property type="molecule type" value="Genomic_DNA"/>
</dbReference>
<proteinExistence type="predicted"/>
<dbReference type="AlphaFoldDB" id="A0A6J7J248"/>
<evidence type="ECO:0000313" key="1">
    <source>
        <dbReference type="EMBL" id="CAB4322791.1"/>
    </source>
</evidence>
<sequence length="368" mass="39262">MGLIHTTDLDAWHASVAAHSSPLRRLRNQFRSAAPEPAVLLMPGTSLGTTGDTDLQPDESVGVDEVDILLVLDSLSPSQLAAILAPMRHLERSRVAVLTTPAAAAGLPTAAGSKPLSIVQVSDLDLALPHLRCVLAVGDYMHLGAIAHATALGANAAFLVAQHGIVTPHAPPLPKGAELLAWSEEDGEFWAGGRNDVTSHTVGGQLLHEALRSGDQQRVGGEATSLTYLGQLHGHELQRRSMARAAGAFCRTTGALYRPHPSETDIASRMQHRLWRLRGIEFESSGMPLPELNTAVVSVFSTGVLEAAAAGIPAWVDFPEPPQWLEEIWQRYGMKRFGSSAPTVVPPTVNEPAKEIAEIVLQRAGGRR</sequence>
<reference evidence="2" key="1">
    <citation type="submission" date="2020-05" db="EMBL/GenBank/DDBJ databases">
        <authorList>
            <person name="Chiriac C."/>
            <person name="Salcher M."/>
            <person name="Ghai R."/>
            <person name="Kavagutti S V."/>
        </authorList>
    </citation>
    <scope>NUCLEOTIDE SEQUENCE</scope>
</reference>
<gene>
    <name evidence="1" type="ORF">UFOPK1392_00528</name>
    <name evidence="2" type="ORF">UFOPK3733_01064</name>
</gene>
<accession>A0A6J7J248</accession>
<dbReference type="EMBL" id="CAEMXZ010000015">
    <property type="protein sequence ID" value="CAB4322791.1"/>
    <property type="molecule type" value="Genomic_DNA"/>
</dbReference>
<name>A0A6J7J248_9ZZZZ</name>
<organism evidence="2">
    <name type="scientific">freshwater metagenome</name>
    <dbReference type="NCBI Taxonomy" id="449393"/>
    <lineage>
        <taxon>unclassified sequences</taxon>
        <taxon>metagenomes</taxon>
        <taxon>ecological metagenomes</taxon>
    </lineage>
</organism>
<evidence type="ECO:0000313" key="2">
    <source>
        <dbReference type="EMBL" id="CAB4937448.1"/>
    </source>
</evidence>